<evidence type="ECO:0000313" key="10">
    <source>
        <dbReference type="EMBL" id="KAJ4388746.1"/>
    </source>
</evidence>
<evidence type="ECO:0000259" key="7">
    <source>
        <dbReference type="Pfam" id="PF04130"/>
    </source>
</evidence>
<evidence type="ECO:0000259" key="9">
    <source>
        <dbReference type="Pfam" id="PF17681"/>
    </source>
</evidence>
<reference evidence="10" key="1">
    <citation type="submission" date="2022-10" db="EMBL/GenBank/DDBJ databases">
        <title>Tapping the CABI collections for fungal endophytes: first genome assemblies for Collariella, Neodidymelliopsis, Ascochyta clinopodiicola, Didymella pomorum, Didymosphaeria variabile, Neocosmospora piperis and Neocucurbitaria cava.</title>
        <authorList>
            <person name="Hill R."/>
        </authorList>
    </citation>
    <scope>NUCLEOTIDE SEQUENCE</scope>
    <source>
        <strain evidence="10">IMI 355082</strain>
    </source>
</reference>
<dbReference type="GO" id="GO:0051011">
    <property type="term" value="F:microtubule minus-end binding"/>
    <property type="evidence" value="ECO:0007669"/>
    <property type="project" value="TreeGrafter"/>
</dbReference>
<dbReference type="GO" id="GO:0000278">
    <property type="term" value="P:mitotic cell cycle"/>
    <property type="evidence" value="ECO:0007669"/>
    <property type="project" value="TreeGrafter"/>
</dbReference>
<comment type="caution">
    <text evidence="10">The sequence shown here is derived from an EMBL/GenBank/DDBJ whole genome shotgun (WGS) entry which is preliminary data.</text>
</comment>
<keyword evidence="2 5" id="KW-0963">Cytoplasm</keyword>
<dbReference type="GO" id="GO:0005874">
    <property type="term" value="C:microtubule"/>
    <property type="evidence" value="ECO:0007669"/>
    <property type="project" value="UniProtKB-KW"/>
</dbReference>
<dbReference type="Proteomes" id="UP001140453">
    <property type="component" value="Unassembled WGS sequence"/>
</dbReference>
<feature type="compositionally biased region" description="Pro residues" evidence="6">
    <location>
        <begin position="796"/>
        <end position="805"/>
    </location>
</feature>
<dbReference type="PANTHER" id="PTHR19302">
    <property type="entry name" value="GAMMA TUBULIN COMPLEX PROTEIN"/>
    <property type="match status" value="1"/>
</dbReference>
<dbReference type="GO" id="GO:0051225">
    <property type="term" value="P:spindle assembly"/>
    <property type="evidence" value="ECO:0007669"/>
    <property type="project" value="TreeGrafter"/>
</dbReference>
<evidence type="ECO:0000256" key="2">
    <source>
        <dbReference type="ARBA" id="ARBA00022490"/>
    </source>
</evidence>
<dbReference type="InterPro" id="IPR032797">
    <property type="entry name" value="Mod21_N"/>
</dbReference>
<feature type="region of interest" description="Disordered" evidence="6">
    <location>
        <begin position="158"/>
        <end position="179"/>
    </location>
</feature>
<evidence type="ECO:0000256" key="4">
    <source>
        <dbReference type="ARBA" id="ARBA00023212"/>
    </source>
</evidence>
<accession>A0A9W9CVD4</accession>
<dbReference type="AlphaFoldDB" id="A0A9W9CVD4"/>
<dbReference type="GO" id="GO:0000922">
    <property type="term" value="C:spindle pole"/>
    <property type="evidence" value="ECO:0007669"/>
    <property type="project" value="InterPro"/>
</dbReference>
<dbReference type="Pfam" id="PF17681">
    <property type="entry name" value="GCP_N_terminal"/>
    <property type="match status" value="1"/>
</dbReference>
<organism evidence="10 11">
    <name type="scientific">Gnomoniopsis smithogilvyi</name>
    <dbReference type="NCBI Taxonomy" id="1191159"/>
    <lineage>
        <taxon>Eukaryota</taxon>
        <taxon>Fungi</taxon>
        <taxon>Dikarya</taxon>
        <taxon>Ascomycota</taxon>
        <taxon>Pezizomycotina</taxon>
        <taxon>Sordariomycetes</taxon>
        <taxon>Sordariomycetidae</taxon>
        <taxon>Diaporthales</taxon>
        <taxon>Gnomoniaceae</taxon>
        <taxon>Gnomoniopsis</taxon>
    </lineage>
</organism>
<evidence type="ECO:0000256" key="5">
    <source>
        <dbReference type="RuleBase" id="RU363050"/>
    </source>
</evidence>
<dbReference type="OrthoDB" id="66546at2759"/>
<evidence type="ECO:0000259" key="8">
    <source>
        <dbReference type="Pfam" id="PF14609"/>
    </source>
</evidence>
<feature type="compositionally biased region" description="Low complexity" evidence="6">
    <location>
        <begin position="163"/>
        <end position="177"/>
    </location>
</feature>
<sequence length="905" mass="102187">MAFQAELGALTDELVTIITNTSPRSQPKRFKRLRESAIRGIRSRDYLQTNQFTVEEQLRGLVETFSVIGRDGLSDALRQRLDALSSQSTRWTPEMLHLLLELSDQPAKKSDLRALERLRPSFEDPGPILRWEDIAKEDGWAQDRGLWKNVDFADSSDDELVADSQSQTSDSDTSMSSALATGQRTAKDLILPETEGDLPLNTIEELQKWRQDAQPRDESGRPMKIPVSEYQLLREVLFLLNGLPTTLFGPDCTPVSKFQLNNVSWDTYRALINSFAEYGRTVLPLRKFSETRQDVPLVQSFQDSVRQSLRALDTEIAKIQGRYVDIKQDTVVSLIALQEELKPHLVPLAGLSNVVRRLQEERFAHAFRFLELLYDETCISQLSGDERTYSYLGEIFFDCFRVYIRPIRQWMEDGELTPGDKTFFVAESSTSKPLHHMWSDKFQLRRSQQGQLHAPNFLQPAARKIFNTGKSVVVLKHLGRFQHPSHHPETSLPEPPLSFTEICASPNFALAPFSELFDSAFDRWVQSKHLSTSSNLQVILFDSCGLWSSLDALQHIYFMSDGSLASAFTSSIFSSLDSHSTTWTDRFSLTELAQAAFSPVPALEPYRLSATGPPIDDPGHARRSVRNAIASITLSYKLPWPVQLIITRASIAHYQALFTLLLQLRRAASTLTSFFKAGPRELETYDQQTYYVLRARLLWFTSTFHSYLTTLVLTPEITTMQDKLEAAEDVDDLIAIHTAFAKQITDEACLGAKLEPIMRCMLDVLDLAIQLEDARRAQEAGETSTTPTRFNTPRKPSQPAPPLPPSAMRGVYVSPKEKEREEDETIMLFGDSEQEDDARGPNGVGRVVAKQTYSEALGTVRADFERHLRFIAGGLRGVARASTEKAAAKWDVLAEMFEMGIREGR</sequence>
<evidence type="ECO:0000256" key="6">
    <source>
        <dbReference type="SAM" id="MobiDB-lite"/>
    </source>
</evidence>
<name>A0A9W9CVD4_9PEZI</name>
<comment type="similarity">
    <text evidence="1 5">Belongs to the TUBGCP family.</text>
</comment>
<dbReference type="InterPro" id="IPR040457">
    <property type="entry name" value="GCP_C"/>
</dbReference>
<feature type="domain" description="Gamma tubulin complex component protein N-terminal" evidence="9">
    <location>
        <begin position="233"/>
        <end position="542"/>
    </location>
</feature>
<keyword evidence="3 5" id="KW-0493">Microtubule</keyword>
<dbReference type="EMBL" id="JAPEVB010000004">
    <property type="protein sequence ID" value="KAJ4388746.1"/>
    <property type="molecule type" value="Genomic_DNA"/>
</dbReference>
<protein>
    <recommendedName>
        <fullName evidence="5">Spindle pole body component</fullName>
    </recommendedName>
</protein>
<dbReference type="Pfam" id="PF04130">
    <property type="entry name" value="GCP_C_terminal"/>
    <property type="match status" value="1"/>
</dbReference>
<dbReference type="GO" id="GO:0000930">
    <property type="term" value="C:gamma-tubulin complex"/>
    <property type="evidence" value="ECO:0007669"/>
    <property type="project" value="UniProtKB-ARBA"/>
</dbReference>
<dbReference type="GO" id="GO:0051321">
    <property type="term" value="P:meiotic cell cycle"/>
    <property type="evidence" value="ECO:0007669"/>
    <property type="project" value="TreeGrafter"/>
</dbReference>
<dbReference type="InterPro" id="IPR059169">
    <property type="entry name" value="GCP5_N_ext"/>
</dbReference>
<dbReference type="Pfam" id="PF14609">
    <property type="entry name" value="GCP5-Mod21_N"/>
    <property type="match status" value="1"/>
</dbReference>
<evidence type="ECO:0000313" key="11">
    <source>
        <dbReference type="Proteomes" id="UP001140453"/>
    </source>
</evidence>
<dbReference type="GO" id="GO:0031122">
    <property type="term" value="P:cytoplasmic microtubule organization"/>
    <property type="evidence" value="ECO:0007669"/>
    <property type="project" value="TreeGrafter"/>
</dbReference>
<dbReference type="GO" id="GO:0005816">
    <property type="term" value="C:spindle pole body"/>
    <property type="evidence" value="ECO:0007669"/>
    <property type="project" value="UniProtKB-ARBA"/>
</dbReference>
<evidence type="ECO:0000256" key="3">
    <source>
        <dbReference type="ARBA" id="ARBA00022701"/>
    </source>
</evidence>
<feature type="domain" description="Gamma tubulin complex component C-terminal" evidence="7">
    <location>
        <begin position="547"/>
        <end position="880"/>
    </location>
</feature>
<keyword evidence="4 5" id="KW-0206">Cytoskeleton</keyword>
<dbReference type="Gene3D" id="1.20.120.1900">
    <property type="entry name" value="Gamma-tubulin complex, C-terminal domain"/>
    <property type="match status" value="1"/>
</dbReference>
<feature type="compositionally biased region" description="Polar residues" evidence="6">
    <location>
        <begin position="781"/>
        <end position="791"/>
    </location>
</feature>
<dbReference type="PANTHER" id="PTHR19302:SF33">
    <property type="entry name" value="GAMMA-TUBULIN COMPLEX COMPONENT 5"/>
    <property type="match status" value="1"/>
</dbReference>
<dbReference type="GO" id="GO:0043015">
    <property type="term" value="F:gamma-tubulin binding"/>
    <property type="evidence" value="ECO:0007669"/>
    <property type="project" value="InterPro"/>
</dbReference>
<dbReference type="InterPro" id="IPR041470">
    <property type="entry name" value="GCP_N"/>
</dbReference>
<evidence type="ECO:0000256" key="1">
    <source>
        <dbReference type="ARBA" id="ARBA00010337"/>
    </source>
</evidence>
<gene>
    <name evidence="10" type="ORF">N0V93_006206</name>
</gene>
<keyword evidence="11" id="KW-1185">Reference proteome</keyword>
<comment type="subcellular location">
    <subcellularLocation>
        <location evidence="5">Cytoplasm</location>
        <location evidence="5">Cytoskeleton</location>
        <location evidence="5">Microtubule organizing center</location>
    </subcellularLocation>
</comment>
<dbReference type="CDD" id="cd22572">
    <property type="entry name" value="GCP5_NTD"/>
    <property type="match status" value="1"/>
</dbReference>
<dbReference type="InterPro" id="IPR007259">
    <property type="entry name" value="GCP"/>
</dbReference>
<feature type="region of interest" description="Disordered" evidence="6">
    <location>
        <begin position="776"/>
        <end position="822"/>
    </location>
</feature>
<proteinExistence type="inferred from homology"/>
<dbReference type="GO" id="GO:0007020">
    <property type="term" value="P:microtubule nucleation"/>
    <property type="evidence" value="ECO:0007669"/>
    <property type="project" value="InterPro"/>
</dbReference>
<dbReference type="InterPro" id="IPR042241">
    <property type="entry name" value="GCP_C_sf"/>
</dbReference>
<feature type="domain" description="Gamma-Tubulin ring complex non-core subunit mod21 N-terminal" evidence="8">
    <location>
        <begin position="67"/>
        <end position="158"/>
    </location>
</feature>